<accession>A0A1F5AFU7</accession>
<name>A0A1F5AFU7_9BACT</name>
<dbReference type="EMBL" id="MEYH01000007">
    <property type="protein sequence ID" value="OGD17362.1"/>
    <property type="molecule type" value="Genomic_DNA"/>
</dbReference>
<dbReference type="Proteomes" id="UP000177701">
    <property type="component" value="Unassembled WGS sequence"/>
</dbReference>
<reference evidence="1 2" key="1">
    <citation type="journal article" date="2016" name="Nat. Commun.">
        <title>Thousands of microbial genomes shed light on interconnected biogeochemical processes in an aquifer system.</title>
        <authorList>
            <person name="Anantharaman K."/>
            <person name="Brown C.T."/>
            <person name="Hug L.A."/>
            <person name="Sharon I."/>
            <person name="Castelle C.J."/>
            <person name="Probst A.J."/>
            <person name="Thomas B.C."/>
            <person name="Singh A."/>
            <person name="Wilkins M.J."/>
            <person name="Karaoz U."/>
            <person name="Brodie E.L."/>
            <person name="Williams K.H."/>
            <person name="Hubbard S.S."/>
            <person name="Banfield J.F."/>
        </authorList>
    </citation>
    <scope>NUCLEOTIDE SEQUENCE [LARGE SCALE GENOMIC DNA]</scope>
</reference>
<proteinExistence type="predicted"/>
<gene>
    <name evidence="1" type="ORF">A2V47_00355</name>
</gene>
<sequence length="227" mass="27128">MDQITKSFLASMESIKKNIDENKNIEGIHKYIIYFSLLDVLGKYAFPNKKHNERYKKLLQCFSCWKYKKYISSLQLECKLDQINKNLAVVIRKKINMNPLTHDHFFNKIVDSDEVDFTEDKLKEGLTELELGIYNKNISAIHEARYDNLFYKLRCFVIHEYRLPTPNALNLDENSLVPIYYCFNNQYRLWFSPKIISLILDECIEKIKVLNIHSYEDVFEFVPKCWI</sequence>
<protein>
    <submittedName>
        <fullName evidence="1">Uncharacterized protein</fullName>
    </submittedName>
</protein>
<dbReference type="AlphaFoldDB" id="A0A1F5AFU7"/>
<evidence type="ECO:0000313" key="2">
    <source>
        <dbReference type="Proteomes" id="UP000177701"/>
    </source>
</evidence>
<comment type="caution">
    <text evidence="1">The sequence shown here is derived from an EMBL/GenBank/DDBJ whole genome shotgun (WGS) entry which is preliminary data.</text>
</comment>
<organism evidence="1 2">
    <name type="scientific">Candidatus Sediminicultor quintus</name>
    <dbReference type="NCBI Taxonomy" id="1797291"/>
    <lineage>
        <taxon>Bacteria</taxon>
        <taxon>Pseudomonadati</taxon>
        <taxon>Atribacterota</taxon>
        <taxon>Candidatus Phoenicimicrobiia</taxon>
        <taxon>Candidatus Pheonicimicrobiales</taxon>
        <taxon>Candidatus Phoenicimicrobiaceae</taxon>
        <taxon>Candidatus Sediminicultor</taxon>
    </lineage>
</organism>
<evidence type="ECO:0000313" key="1">
    <source>
        <dbReference type="EMBL" id="OGD17362.1"/>
    </source>
</evidence>